<dbReference type="EMBL" id="JBHZOL010000002">
    <property type="protein sequence ID" value="MFE4104698.1"/>
    <property type="molecule type" value="Genomic_DNA"/>
</dbReference>
<sequence length="276" mass="31046">MPSTKSKICLLRLTAARPHLPVLLFLPGMDGTEISLRPQLAGLQAHFDIRCLTLPPDDHSDWPTLARITIDLVKQANLFERSIYLCGESFGGCLALQIAADYPHLFERLILINPASSFSNHLLMGWGAELLPPLPYYLYYISAFGLLPFLAAFDRIEVHNSQALLAAMQAVTQTSARWRLKLLNTFRPNWTRLRQLHQPTLLLASRADRLLPSITEAEKLQRAIPHAQMVVLPHSGHACLLERQVKLAAILQTHKFMPALASDPLKERYDESHKGI</sequence>
<comment type="caution">
    <text evidence="2">The sequence shown here is derived from an EMBL/GenBank/DDBJ whole genome shotgun (WGS) entry which is preliminary data.</text>
</comment>
<dbReference type="PANTHER" id="PTHR22753:SF48">
    <property type="entry name" value="PHOSPHOLIPID_GLYCEROL ACYLTRANSFERASE DOMAIN-CONTAINING PROTEIN"/>
    <property type="match status" value="1"/>
</dbReference>
<dbReference type="Gene3D" id="3.40.50.1820">
    <property type="entry name" value="alpha/beta hydrolase"/>
    <property type="match status" value="1"/>
</dbReference>
<dbReference type="PANTHER" id="PTHR22753">
    <property type="entry name" value="TRANSMEMBRANE PROTEIN 68"/>
    <property type="match status" value="1"/>
</dbReference>
<dbReference type="PRINTS" id="PR00111">
    <property type="entry name" value="ABHYDROLASE"/>
</dbReference>
<feature type="domain" description="AB hydrolase-1" evidence="1">
    <location>
        <begin position="23"/>
        <end position="249"/>
    </location>
</feature>
<name>A0ABW6I975_9CYAN</name>
<evidence type="ECO:0000313" key="3">
    <source>
        <dbReference type="Proteomes" id="UP001600165"/>
    </source>
</evidence>
<keyword evidence="2" id="KW-0378">Hydrolase</keyword>
<gene>
    <name evidence="2" type="ORF">ACFVKH_00315</name>
</gene>
<dbReference type="SUPFAM" id="SSF53474">
    <property type="entry name" value="alpha/beta-Hydrolases"/>
    <property type="match status" value="1"/>
</dbReference>
<protein>
    <submittedName>
        <fullName evidence="2">Alpha/beta fold hydrolase</fullName>
    </submittedName>
</protein>
<dbReference type="Pfam" id="PF12697">
    <property type="entry name" value="Abhydrolase_6"/>
    <property type="match status" value="1"/>
</dbReference>
<dbReference type="Proteomes" id="UP001600165">
    <property type="component" value="Unassembled WGS sequence"/>
</dbReference>
<accession>A0ABW6I975</accession>
<evidence type="ECO:0000259" key="1">
    <source>
        <dbReference type="Pfam" id="PF12697"/>
    </source>
</evidence>
<keyword evidence="3" id="KW-1185">Reference proteome</keyword>
<dbReference type="InterPro" id="IPR029058">
    <property type="entry name" value="AB_hydrolase_fold"/>
</dbReference>
<dbReference type="InterPro" id="IPR000073">
    <property type="entry name" value="AB_hydrolase_1"/>
</dbReference>
<proteinExistence type="predicted"/>
<organism evidence="2 3">
    <name type="scientific">Almyronema epifaneia S1</name>
    <dbReference type="NCBI Taxonomy" id="2991925"/>
    <lineage>
        <taxon>Bacteria</taxon>
        <taxon>Bacillati</taxon>
        <taxon>Cyanobacteriota</taxon>
        <taxon>Cyanophyceae</taxon>
        <taxon>Nodosilineales</taxon>
        <taxon>Nodosilineaceae</taxon>
        <taxon>Almyronema</taxon>
        <taxon>Almyronema epifaneia</taxon>
    </lineage>
</organism>
<evidence type="ECO:0000313" key="2">
    <source>
        <dbReference type="EMBL" id="MFE4104698.1"/>
    </source>
</evidence>
<dbReference type="GO" id="GO:0016787">
    <property type="term" value="F:hydrolase activity"/>
    <property type="evidence" value="ECO:0007669"/>
    <property type="project" value="UniProtKB-KW"/>
</dbReference>
<reference evidence="2 3" key="1">
    <citation type="submission" date="2024-10" db="EMBL/GenBank/DDBJ databases">
        <authorList>
            <person name="Ratan Roy A."/>
            <person name="Morales Sandoval P.H."/>
            <person name="De Los Santos Villalobos S."/>
            <person name="Chakraborty S."/>
            <person name="Mukherjee J."/>
        </authorList>
    </citation>
    <scope>NUCLEOTIDE SEQUENCE [LARGE SCALE GENOMIC DNA]</scope>
    <source>
        <strain evidence="2 3">S1</strain>
    </source>
</reference>
<dbReference type="RefSeq" id="WP_377960226.1">
    <property type="nucleotide sequence ID" value="NZ_JBHZOL010000002.1"/>
</dbReference>